<protein>
    <recommendedName>
        <fullName evidence="7">PDZ domain-containing protein</fullName>
    </recommendedName>
</protein>
<gene>
    <name evidence="5" type="ORF">AB1Y20_004068</name>
</gene>
<evidence type="ECO:0000259" key="4">
    <source>
        <dbReference type="PROSITE" id="PS50106"/>
    </source>
</evidence>
<evidence type="ECO:0000256" key="2">
    <source>
        <dbReference type="SAM" id="MobiDB-lite"/>
    </source>
</evidence>
<dbReference type="SUPFAM" id="SSF50156">
    <property type="entry name" value="PDZ domain-like"/>
    <property type="match status" value="1"/>
</dbReference>
<dbReference type="InterPro" id="IPR001849">
    <property type="entry name" value="PH_domain"/>
</dbReference>
<feature type="domain" description="PH" evidence="3">
    <location>
        <begin position="11"/>
        <end position="148"/>
    </location>
</feature>
<dbReference type="Gene3D" id="2.30.29.30">
    <property type="entry name" value="Pleckstrin-homology domain (PH domain)/Phosphotyrosine-binding domain (PTB)"/>
    <property type="match status" value="1"/>
</dbReference>
<evidence type="ECO:0000313" key="5">
    <source>
        <dbReference type="EMBL" id="KAL1514997.1"/>
    </source>
</evidence>
<dbReference type="PROSITE" id="PS50106">
    <property type="entry name" value="PDZ"/>
    <property type="match status" value="1"/>
</dbReference>
<proteinExistence type="predicted"/>
<evidence type="ECO:0000313" key="6">
    <source>
        <dbReference type="Proteomes" id="UP001515480"/>
    </source>
</evidence>
<name>A0AB34J9H9_PRYPA</name>
<accession>A0AB34J9H9</accession>
<sequence length="505" mass="56168">MPADVDAHLQEMMNQGNYFFKHDFGRNKRSRKWLILSLDGLSLRWKSVGATEVVNPGDARSSRGSTSARGLLRSASFSKYTTIPLSDVSHIIYGPYTDAFARKTAHERVDARWCCFSLVLRESRTVDFAAEDESVLLPWLLGLQQLIVYFSPTLTTPEERWTLSKLHLQKLRLKVSGESDKSGQGPYDVVLSAVLDVAQELQMTSGKATVLQAAWRRRNTQGKFQTAVQEILEINGIIEGIEEKERDLKQLQNATAQKIEAAIRQAEKDEPPPKMPTEADMKDPRKMQEYMLQMGEYSARQQLKLASMEAEVRENQAVTATINTYAEEKRKLQNMSQRLQFSIGANELASLSPEDAKRVAEIQKSLGVTPRGSIKADNVRQVHLYKESQSTRLGIIFHQNTPAELGDVSSDYTPRVAGQQPVVIPVIKVLDKSGIAGTATNLHEGDQVLSVNGKAALSNILAVQMLREAVGEVVLAVRETPLSKTPRNGRPTPPIGGLRPLSQRK</sequence>
<evidence type="ECO:0008006" key="7">
    <source>
        <dbReference type="Google" id="ProtNLM"/>
    </source>
</evidence>
<dbReference type="Gene3D" id="2.30.42.10">
    <property type="match status" value="1"/>
</dbReference>
<keyword evidence="1" id="KW-0175">Coiled coil</keyword>
<comment type="caution">
    <text evidence="5">The sequence shown here is derived from an EMBL/GenBank/DDBJ whole genome shotgun (WGS) entry which is preliminary data.</text>
</comment>
<dbReference type="InterPro" id="IPR011993">
    <property type="entry name" value="PH-like_dom_sf"/>
</dbReference>
<dbReference type="InterPro" id="IPR001478">
    <property type="entry name" value="PDZ"/>
</dbReference>
<dbReference type="InterPro" id="IPR036034">
    <property type="entry name" value="PDZ_sf"/>
</dbReference>
<dbReference type="Proteomes" id="UP001515480">
    <property type="component" value="Unassembled WGS sequence"/>
</dbReference>
<feature type="domain" description="PDZ" evidence="4">
    <location>
        <begin position="381"/>
        <end position="481"/>
    </location>
</feature>
<feature type="region of interest" description="Disordered" evidence="2">
    <location>
        <begin position="482"/>
        <end position="505"/>
    </location>
</feature>
<dbReference type="EMBL" id="JBGBPQ010000012">
    <property type="protein sequence ID" value="KAL1514997.1"/>
    <property type="molecule type" value="Genomic_DNA"/>
</dbReference>
<evidence type="ECO:0000256" key="1">
    <source>
        <dbReference type="SAM" id="Coils"/>
    </source>
</evidence>
<dbReference type="SMART" id="SM00228">
    <property type="entry name" value="PDZ"/>
    <property type="match status" value="1"/>
</dbReference>
<organism evidence="5 6">
    <name type="scientific">Prymnesium parvum</name>
    <name type="common">Toxic golden alga</name>
    <dbReference type="NCBI Taxonomy" id="97485"/>
    <lineage>
        <taxon>Eukaryota</taxon>
        <taxon>Haptista</taxon>
        <taxon>Haptophyta</taxon>
        <taxon>Prymnesiophyceae</taxon>
        <taxon>Prymnesiales</taxon>
        <taxon>Prymnesiaceae</taxon>
        <taxon>Prymnesium</taxon>
    </lineage>
</organism>
<dbReference type="AlphaFoldDB" id="A0AB34J9H9"/>
<keyword evidence="6" id="KW-1185">Reference proteome</keyword>
<reference evidence="5 6" key="1">
    <citation type="journal article" date="2024" name="Science">
        <title>Giant polyketide synthase enzymes in the biosynthesis of giant marine polyether toxins.</title>
        <authorList>
            <person name="Fallon T.R."/>
            <person name="Shende V.V."/>
            <person name="Wierzbicki I.H."/>
            <person name="Pendleton A.L."/>
            <person name="Watervoot N.F."/>
            <person name="Auber R.P."/>
            <person name="Gonzalez D.J."/>
            <person name="Wisecaver J.H."/>
            <person name="Moore B.S."/>
        </authorList>
    </citation>
    <scope>NUCLEOTIDE SEQUENCE [LARGE SCALE GENOMIC DNA]</scope>
    <source>
        <strain evidence="5 6">12B1</strain>
    </source>
</reference>
<dbReference type="CDD" id="cd00136">
    <property type="entry name" value="PDZ_canonical"/>
    <property type="match status" value="1"/>
</dbReference>
<evidence type="ECO:0000259" key="3">
    <source>
        <dbReference type="PROSITE" id="PS50003"/>
    </source>
</evidence>
<dbReference type="Pfam" id="PF00595">
    <property type="entry name" value="PDZ"/>
    <property type="match status" value="1"/>
</dbReference>
<dbReference type="PROSITE" id="PS50003">
    <property type="entry name" value="PH_DOMAIN"/>
    <property type="match status" value="1"/>
</dbReference>
<feature type="coiled-coil region" evidence="1">
    <location>
        <begin position="234"/>
        <end position="269"/>
    </location>
</feature>
<dbReference type="SUPFAM" id="SSF50729">
    <property type="entry name" value="PH domain-like"/>
    <property type="match status" value="1"/>
</dbReference>